<organism evidence="1">
    <name type="scientific">Saccharum hybrid cultivar R570</name>
    <dbReference type="NCBI Taxonomy" id="131158"/>
    <lineage>
        <taxon>Eukaryota</taxon>
        <taxon>Viridiplantae</taxon>
        <taxon>Streptophyta</taxon>
        <taxon>Embryophyta</taxon>
        <taxon>Tracheophyta</taxon>
        <taxon>Spermatophyta</taxon>
        <taxon>Magnoliopsida</taxon>
        <taxon>Liliopsida</taxon>
        <taxon>Poales</taxon>
        <taxon>Poaceae</taxon>
        <taxon>PACMAD clade</taxon>
        <taxon>Panicoideae</taxon>
        <taxon>Andropogonodae</taxon>
        <taxon>Andropogoneae</taxon>
        <taxon>Saccharinae</taxon>
        <taxon>Saccharum</taxon>
        <taxon>Saccharum officinarum species complex</taxon>
    </lineage>
</organism>
<accession>A0A059Q360</accession>
<dbReference type="GO" id="GO:0000398">
    <property type="term" value="P:mRNA splicing, via spliceosome"/>
    <property type="evidence" value="ECO:0007669"/>
    <property type="project" value="InterPro"/>
</dbReference>
<protein>
    <submittedName>
        <fullName evidence="1">Uncharacterized protein</fullName>
    </submittedName>
</protein>
<reference evidence="1" key="1">
    <citation type="submission" date="2013-05" db="EMBL/GenBank/DDBJ databases">
        <title>Building the sugarcane genome for biotechnology and identifying evolutionary trends.</title>
        <authorList>
            <person name="De Setta N."/>
            <person name="Monteiro-Vitorello C.B."/>
            <person name="Metcalfe C.J."/>
            <person name="Cruz G.M.Q."/>
            <person name="Del Bem L.E."/>
            <person name="Vicentini R."/>
            <person name="Nogueira F.T.S."/>
            <person name="Campos R.A."/>
            <person name="Nunes S.L."/>
            <person name="Turrini P.C.G."/>
            <person name="Vieira A.P."/>
            <person name="Cruz E.A.O."/>
            <person name="Correa T.C.S."/>
            <person name="Hotta C.T."/>
            <person name="de Mello-Varani A."/>
            <person name="Vautrin S."/>
            <person name="Trindade A.S."/>
            <person name="Vilela M.M."/>
            <person name="Horta C.L."/>
            <person name="Sato P.M."/>
            <person name="de Andrade R.F."/>
            <person name="Nishiyama M.Y."/>
            <person name="Cardoso-Silva C.B."/>
            <person name="Scortecci K.C."/>
            <person name="Garcia A.A.F."/>
            <person name="Carneiro M.S."/>
            <person name="Kim C."/>
            <person name="Paterson A.H."/>
            <person name="Berges H."/>
            <person name="D'Hont A."/>
            <person name="de-Souza A.P."/>
            <person name="Souza G.M."/>
            <person name="Vincentz M."/>
            <person name="Kitajima J.P."/>
            <person name="Van Sluys M.-A."/>
        </authorList>
    </citation>
    <scope>NUCLEOTIDE SEQUENCE</scope>
</reference>
<dbReference type="InterPro" id="IPR017862">
    <property type="entry name" value="SKI-int_prot_SKIP"/>
</dbReference>
<name>A0A059Q360_9POAL</name>
<dbReference type="PANTHER" id="PTHR12096">
    <property type="entry name" value="NUCLEAR PROTEIN SKIP-RELATED"/>
    <property type="match status" value="1"/>
</dbReference>
<dbReference type="AlphaFoldDB" id="A0A059Q360"/>
<gene>
    <name evidence="1" type="ORF">SHCRBa_059_B13_F_140</name>
</gene>
<sequence>MIMYSCDVARDPVTMLAKPVPPYARRASLMPRRQEDFGAGGAFPKVHVVQYPLFMGLREAALGSNDVLAVTVDTRGRVAFGADIRLGENAAKIVYSSHADLIPRITPSPDHQDAAAAEDEVEATTARTWAAL</sequence>
<evidence type="ECO:0000313" key="1">
    <source>
        <dbReference type="EMBL" id="AGT17021.1"/>
    </source>
</evidence>
<dbReference type="EMBL" id="KF184966">
    <property type="protein sequence ID" value="AGT17021.1"/>
    <property type="molecule type" value="Genomic_DNA"/>
</dbReference>
<proteinExistence type="predicted"/>
<dbReference type="GO" id="GO:0005681">
    <property type="term" value="C:spliceosomal complex"/>
    <property type="evidence" value="ECO:0007669"/>
    <property type="project" value="InterPro"/>
</dbReference>